<keyword evidence="2" id="KW-1133">Transmembrane helix</keyword>
<keyword evidence="2" id="KW-0472">Membrane</keyword>
<accession>E0XUR4</accession>
<dbReference type="EMBL" id="GU474882">
    <property type="protein sequence ID" value="ADI18155.1"/>
    <property type="molecule type" value="Genomic_DNA"/>
</dbReference>
<dbReference type="Gene3D" id="3.30.70.60">
    <property type="match status" value="1"/>
</dbReference>
<organism evidence="3">
    <name type="scientific">uncultured Verrucomicrobiales bacterium HF0200_39L05</name>
    <dbReference type="NCBI Taxonomy" id="710997"/>
    <lineage>
        <taxon>Bacteria</taxon>
        <taxon>Pseudomonadati</taxon>
        <taxon>Verrucomicrobiota</taxon>
        <taxon>Verrucomicrobiia</taxon>
        <taxon>Verrucomicrobiales</taxon>
        <taxon>environmental samples</taxon>
    </lineage>
</organism>
<dbReference type="InterPro" id="IPR014717">
    <property type="entry name" value="Transl_elong_EF1B/ribsomal_bS6"/>
</dbReference>
<dbReference type="AlphaFoldDB" id="E0XUR4"/>
<proteinExistence type="predicted"/>
<keyword evidence="2" id="KW-0812">Transmembrane</keyword>
<protein>
    <submittedName>
        <fullName evidence="3">Uncharacterized protein</fullName>
    </submittedName>
</protein>
<evidence type="ECO:0000256" key="2">
    <source>
        <dbReference type="SAM" id="Phobius"/>
    </source>
</evidence>
<reference evidence="3" key="1">
    <citation type="journal article" date="2011" name="Environ. Microbiol.">
        <title>Time-series analyses of Monterey Bay coastal microbial picoplankton using a 'genome proxy' microarray.</title>
        <authorList>
            <person name="Rich V.I."/>
            <person name="Pham V.D."/>
            <person name="Eppley J."/>
            <person name="Shi Y."/>
            <person name="DeLong E.F."/>
        </authorList>
    </citation>
    <scope>NUCLEOTIDE SEQUENCE</scope>
</reference>
<feature type="region of interest" description="Disordered" evidence="1">
    <location>
        <begin position="179"/>
        <end position="248"/>
    </location>
</feature>
<name>E0XUR4_9BACT</name>
<evidence type="ECO:0000313" key="3">
    <source>
        <dbReference type="EMBL" id="ADI18155.1"/>
    </source>
</evidence>
<feature type="transmembrane region" description="Helical" evidence="2">
    <location>
        <begin position="20"/>
        <end position="40"/>
    </location>
</feature>
<evidence type="ECO:0000256" key="1">
    <source>
        <dbReference type="SAM" id="MobiDB-lite"/>
    </source>
</evidence>
<sequence length="248" mass="27781">MASNQSIFDKLNLSSGERRLVMFVLVVLMCALAWMVWGMIPDPGATRQKITRADQDLERFQGEIDKTDEYNRRVSDLEGMGSAVVLKEQGLDMRKIINRLTAVTGVQVSRLGRTTSKTNEFFIEKSIKIDFSSKESDIVKFLWELGGSDSMVRVSDMQIQPDKNRYRLDGWMNLTASYQKDPKTFGTQPTASEAKTKTEPATSEAKTKTEPAASEAKPAEAKPETKPSGGKRTVPKRTIPTRPVRKTQ</sequence>